<evidence type="ECO:0000256" key="2">
    <source>
        <dbReference type="ARBA" id="ARBA00023125"/>
    </source>
</evidence>
<dbReference type="GO" id="GO:0043565">
    <property type="term" value="F:sequence-specific DNA binding"/>
    <property type="evidence" value="ECO:0007669"/>
    <property type="project" value="InterPro"/>
</dbReference>
<evidence type="ECO:0000256" key="3">
    <source>
        <dbReference type="ARBA" id="ARBA00023163"/>
    </source>
</evidence>
<feature type="domain" description="HTH araC/xylS-type" evidence="5">
    <location>
        <begin position="193"/>
        <end position="291"/>
    </location>
</feature>
<dbReference type="OrthoDB" id="34150at2"/>
<dbReference type="PROSITE" id="PS01124">
    <property type="entry name" value="HTH_ARAC_FAMILY_2"/>
    <property type="match status" value="1"/>
</dbReference>
<dbReference type="PROSITE" id="PS00041">
    <property type="entry name" value="HTH_ARAC_FAMILY_1"/>
    <property type="match status" value="1"/>
</dbReference>
<name>A0A1H7NZV4_9BURK</name>
<keyword evidence="2 6" id="KW-0238">DNA-binding</keyword>
<dbReference type="GO" id="GO:0003700">
    <property type="term" value="F:DNA-binding transcription factor activity"/>
    <property type="evidence" value="ECO:0007669"/>
    <property type="project" value="InterPro"/>
</dbReference>
<protein>
    <submittedName>
        <fullName evidence="6">AraC-type DNA-binding protein</fullName>
    </submittedName>
</protein>
<evidence type="ECO:0000313" key="6">
    <source>
        <dbReference type="EMBL" id="SEL29102.1"/>
    </source>
</evidence>
<dbReference type="Pfam" id="PF12833">
    <property type="entry name" value="HTH_18"/>
    <property type="match status" value="1"/>
</dbReference>
<dbReference type="Proteomes" id="UP000199120">
    <property type="component" value="Unassembled WGS sequence"/>
</dbReference>
<dbReference type="InterPro" id="IPR018062">
    <property type="entry name" value="HTH_AraC-typ_CS"/>
</dbReference>
<sequence>MLSALKNACDDYIAANGGGNGLFVTPADGLALMKSTTQVLPQRMIYRPALCVVVQGAKQVTLGDTTLDYAAAHALVVSVELPAFGGITRASTREPFIGLTLEFDVGTMRDVMERLDEPPAMAGSSTLGLFIDELTPPLIDCLTRLVRLLAMPDAIPILYPGIMREVCFWLLTGANGSEVCKLVSPHGHTQRIADAIYVLRQNFSQAVRIEQLASAARMSVSSFHQHFKALTSMTPLQYQKQLRLLEARNLLTTEAVNVTDAAFRVGYESTSQFSREYKRMFGTPPKRDAGELRKLYHRHDTGKPVPA</sequence>
<dbReference type="InterPro" id="IPR009594">
    <property type="entry name" value="Tscrpt_reg_HTH_AraC_N"/>
</dbReference>
<keyword evidence="7" id="KW-1185">Reference proteome</keyword>
<dbReference type="Gene3D" id="1.10.10.60">
    <property type="entry name" value="Homeodomain-like"/>
    <property type="match status" value="2"/>
</dbReference>
<dbReference type="InterPro" id="IPR009057">
    <property type="entry name" value="Homeodomain-like_sf"/>
</dbReference>
<dbReference type="AlphaFoldDB" id="A0A1H7NZV4"/>
<reference evidence="7" key="1">
    <citation type="submission" date="2016-10" db="EMBL/GenBank/DDBJ databases">
        <authorList>
            <person name="Varghese N."/>
            <person name="Submissions S."/>
        </authorList>
    </citation>
    <scope>NUCLEOTIDE SEQUENCE [LARGE SCALE GENOMIC DNA]</scope>
    <source>
        <strain evidence="7">LMG 26416</strain>
    </source>
</reference>
<gene>
    <name evidence="6" type="ORF">SAMN05192542_106166</name>
</gene>
<dbReference type="RefSeq" id="WP_090550761.1">
    <property type="nucleotide sequence ID" value="NZ_FNSR01000002.1"/>
</dbReference>
<keyword evidence="3" id="KW-0804">Transcription</keyword>
<proteinExistence type="predicted"/>
<dbReference type="EMBL" id="FOAJ01000006">
    <property type="protein sequence ID" value="SEL29102.1"/>
    <property type="molecule type" value="Genomic_DNA"/>
</dbReference>
<dbReference type="SMART" id="SM00342">
    <property type="entry name" value="HTH_ARAC"/>
    <property type="match status" value="1"/>
</dbReference>
<dbReference type="SUPFAM" id="SSF46689">
    <property type="entry name" value="Homeodomain-like"/>
    <property type="match status" value="2"/>
</dbReference>
<dbReference type="Pfam" id="PF06719">
    <property type="entry name" value="AraC_N"/>
    <property type="match status" value="1"/>
</dbReference>
<organism evidence="6 7">
    <name type="scientific">Paraburkholderia caballeronis</name>
    <dbReference type="NCBI Taxonomy" id="416943"/>
    <lineage>
        <taxon>Bacteria</taxon>
        <taxon>Pseudomonadati</taxon>
        <taxon>Pseudomonadota</taxon>
        <taxon>Betaproteobacteria</taxon>
        <taxon>Burkholderiales</taxon>
        <taxon>Burkholderiaceae</taxon>
        <taxon>Paraburkholderia</taxon>
    </lineage>
</organism>
<evidence type="ECO:0000313" key="7">
    <source>
        <dbReference type="Proteomes" id="UP000199120"/>
    </source>
</evidence>
<keyword evidence="1" id="KW-0805">Transcription regulation</keyword>
<dbReference type="PANTHER" id="PTHR43436:SF1">
    <property type="entry name" value="TRANSCRIPTIONAL REGULATORY PROTEIN"/>
    <property type="match status" value="1"/>
</dbReference>
<evidence type="ECO:0000256" key="1">
    <source>
        <dbReference type="ARBA" id="ARBA00023015"/>
    </source>
</evidence>
<dbReference type="InterPro" id="IPR018060">
    <property type="entry name" value="HTH_AraC"/>
</dbReference>
<dbReference type="PANTHER" id="PTHR43436">
    <property type="entry name" value="ARAC-FAMILY TRANSCRIPTIONAL REGULATOR"/>
    <property type="match status" value="1"/>
</dbReference>
<feature type="region of interest" description="Disordered" evidence="4">
    <location>
        <begin position="280"/>
        <end position="307"/>
    </location>
</feature>
<accession>A0A1H7NZV4</accession>
<evidence type="ECO:0000259" key="5">
    <source>
        <dbReference type="PROSITE" id="PS01124"/>
    </source>
</evidence>
<dbReference type="STRING" id="416943.SAMN05445871_5298"/>
<evidence type="ECO:0000256" key="4">
    <source>
        <dbReference type="SAM" id="MobiDB-lite"/>
    </source>
</evidence>